<evidence type="ECO:0000259" key="5">
    <source>
        <dbReference type="Pfam" id="PF16113"/>
    </source>
</evidence>
<accession>F4Q930</accession>
<sequence length="1129" mass="130051">METNQCVSRIGVIANHLKREKSKLEPFNSVKDPFLIPLSESKTILYRLYDNGCLKIIINRTSLFNSISVEVINKLIDLLNHFKKDDKVKCLLFVGIGDQMYRGESDLKEIVYVYAYPKPVITICNGPCRGGLGMHLLFNSKYSIITPNASFELIHSKLGIACDNGSNYYLSRMEAGVGLYLGLTSERFEYRDAMQLGLTTHLAIMPSSLDEIVENFTTSLNIDNIDRLDQILNAYKSKEYDLPKSTFQIGPTTELGFLTRTGCIERCFGRHIHTINEIVDSLNREIQTARNHRVVKWATKIKNHLLTRAKPLALNATYVSCETLSTAPWNKMSDSEYSSDDDDDEIKDKELALAETKSKLNSILDLVNKSRSMKSSVEEKIDHSITGKSSDNKKKTIKLKVQKQDSSSSDDEKEEEQEEGEEKDIKKKKKKKKSKSKVKQDSSSDDEEEEKEIKKKKIKKSKSKDERRLKRKEEKKKQKKLEKKQQKKKQRELKKKLVKEKQEQEQQSDSSDEEKTKVEKEKKEEEEEEEEVVVHKPKLLSKLHKSPDKSSTPTKRTPKKSQVQTDYEALQRDVEYILEKEKRVYVPEPVINDVDTQDCVREEDSSSDSESEKRNKRQIDSSSSSDDDQEEEQQQQQDSDSDPDYEPPSRKQKSKQKKRDSSPIKQKRESKKEREQPLISNVDSKNCIIKPSAIVKKRSMFDFIEAIKPPTIVESGSESSEDEIEYEDDDLIIISKSKKKEESDEEEEMENESSSEEEEEEEEEQEQEEENSEEEEEESSKEEEEEEETTNVSNNPTKTTPSPPKRKPLVAPEPIQTQEMDTDPDMVPTIEDEEDDDDGNDVKDRDTKTTGGKLFTLELDFNEDDQEEQEQVYNGKVDIQMTDKNTSEQEEEEEENDEEEEESSEEEYNHKTKYENDLKAQEVKFLNQGMKLISGQMRKRKSNIDNDDSFDEEEEELETLRFLKKKKSAKEIKNSVTSSLFTMDNQQDDLSEEEDTKSKVLRRSSSLLKSSSSHSKKLGGSQEVDLSQSYTQDDKELLDMIQNNNRRSKSNTQQEQKKQPTQQKEQTQPTQQQFKSSLPTSLSFGFGSHHAGGSSMGVSSEKLQALAKKQNQKQSNQPTQAFFLKKNKN</sequence>
<dbReference type="PANTHER" id="PTHR43176:SF3">
    <property type="entry name" value="3-HYDROXYISOBUTYRYL-COA HYDROLASE, MITOCHONDRIAL"/>
    <property type="match status" value="1"/>
</dbReference>
<feature type="compositionally biased region" description="Basic and acidic residues" evidence="4">
    <location>
        <begin position="569"/>
        <end position="585"/>
    </location>
</feature>
<feature type="region of interest" description="Disordered" evidence="4">
    <location>
        <begin position="707"/>
        <end position="915"/>
    </location>
</feature>
<feature type="compositionally biased region" description="Acidic residues" evidence="4">
    <location>
        <begin position="743"/>
        <end position="789"/>
    </location>
</feature>
<feature type="compositionally biased region" description="Low complexity" evidence="4">
    <location>
        <begin position="1003"/>
        <end position="1021"/>
    </location>
</feature>
<dbReference type="PANTHER" id="PTHR43176">
    <property type="entry name" value="3-HYDROXYISOBUTYRYL-COA HYDROLASE-RELATED"/>
    <property type="match status" value="1"/>
</dbReference>
<dbReference type="OMA" id="HIHTINE"/>
<dbReference type="GO" id="GO:0006574">
    <property type="term" value="P:L-valine catabolic process"/>
    <property type="evidence" value="ECO:0007669"/>
    <property type="project" value="TreeGrafter"/>
</dbReference>
<feature type="compositionally biased region" description="Acidic residues" evidence="4">
    <location>
        <begin position="945"/>
        <end position="956"/>
    </location>
</feature>
<feature type="domain" description="Enoyl-CoA hydratase/isomerase" evidence="5">
    <location>
        <begin position="112"/>
        <end position="336"/>
    </location>
</feature>
<feature type="compositionally biased region" description="Basic residues" evidence="4">
    <location>
        <begin position="535"/>
        <end position="544"/>
    </location>
</feature>
<gene>
    <name evidence="6" type="ORF">DFA_10029</name>
</gene>
<feature type="compositionally biased region" description="Low complexity" evidence="4">
    <location>
        <begin position="1081"/>
        <end position="1117"/>
    </location>
</feature>
<feature type="region of interest" description="Disordered" evidence="4">
    <location>
        <begin position="371"/>
        <end position="691"/>
    </location>
</feature>
<feature type="compositionally biased region" description="Basic and acidic residues" evidence="4">
    <location>
        <begin position="513"/>
        <end position="523"/>
    </location>
</feature>
<dbReference type="Gene3D" id="3.90.226.10">
    <property type="entry name" value="2-enoyl-CoA Hydratase, Chain A, domain 1"/>
    <property type="match status" value="1"/>
</dbReference>
<feature type="compositionally biased region" description="Acidic residues" evidence="4">
    <location>
        <begin position="888"/>
        <end position="906"/>
    </location>
</feature>
<reference evidence="7" key="1">
    <citation type="journal article" date="2011" name="Genome Res.">
        <title>Phylogeny-wide analysis of social amoeba genomes highlights ancient origins for complex intercellular communication.</title>
        <authorList>
            <person name="Heidel A.J."/>
            <person name="Lawal H.M."/>
            <person name="Felder M."/>
            <person name="Schilde C."/>
            <person name="Helps N.R."/>
            <person name="Tunggal B."/>
            <person name="Rivero F."/>
            <person name="John U."/>
            <person name="Schleicher M."/>
            <person name="Eichinger L."/>
            <person name="Platzer M."/>
            <person name="Noegel A.A."/>
            <person name="Schaap P."/>
            <person name="Gloeckner G."/>
        </authorList>
    </citation>
    <scope>NUCLEOTIDE SEQUENCE [LARGE SCALE GENOMIC DNA]</scope>
    <source>
        <strain evidence="7">SH3</strain>
    </source>
</reference>
<dbReference type="GeneID" id="14867583"/>
<feature type="compositionally biased region" description="Basic and acidic residues" evidence="4">
    <location>
        <begin position="376"/>
        <end position="394"/>
    </location>
</feature>
<dbReference type="AlphaFoldDB" id="F4Q930"/>
<dbReference type="Pfam" id="PF16113">
    <property type="entry name" value="ECH_2"/>
    <property type="match status" value="1"/>
</dbReference>
<feature type="compositionally biased region" description="Acidic residues" evidence="4">
    <location>
        <begin position="408"/>
        <end position="422"/>
    </location>
</feature>
<feature type="compositionally biased region" description="Low complexity" evidence="4">
    <location>
        <begin position="1059"/>
        <end position="1073"/>
    </location>
</feature>
<feature type="compositionally biased region" description="Low complexity" evidence="4">
    <location>
        <begin position="790"/>
        <end position="800"/>
    </location>
</feature>
<dbReference type="InterPro" id="IPR032259">
    <property type="entry name" value="HIBYL-CoA-H"/>
</dbReference>
<feature type="compositionally biased region" description="Basic and acidic residues" evidence="4">
    <location>
        <begin position="463"/>
        <end position="476"/>
    </location>
</feature>
<feature type="compositionally biased region" description="Basic and acidic residues" evidence="4">
    <location>
        <begin position="598"/>
        <end position="619"/>
    </location>
</feature>
<dbReference type="SUPFAM" id="SSF52096">
    <property type="entry name" value="ClpP/crotonase"/>
    <property type="match status" value="1"/>
</dbReference>
<dbReference type="EMBL" id="GL883026">
    <property type="protein sequence ID" value="EGG15199.1"/>
    <property type="molecule type" value="Genomic_DNA"/>
</dbReference>
<feature type="compositionally biased region" description="Basic residues" evidence="4">
    <location>
        <begin position="477"/>
        <end position="498"/>
    </location>
</feature>
<comment type="catalytic activity">
    <reaction evidence="1">
        <text>3-hydroxy-2-methylpropanoyl-CoA + H2O = 3-hydroxy-2-methylpropanoate + CoA + H(+)</text>
        <dbReference type="Rhea" id="RHEA:20888"/>
        <dbReference type="ChEBI" id="CHEBI:11805"/>
        <dbReference type="ChEBI" id="CHEBI:15377"/>
        <dbReference type="ChEBI" id="CHEBI:15378"/>
        <dbReference type="ChEBI" id="CHEBI:57287"/>
        <dbReference type="ChEBI" id="CHEBI:57340"/>
        <dbReference type="EC" id="3.1.2.4"/>
    </reaction>
</comment>
<keyword evidence="7" id="KW-1185">Reference proteome</keyword>
<evidence type="ECO:0000256" key="1">
    <source>
        <dbReference type="ARBA" id="ARBA00001709"/>
    </source>
</evidence>
<dbReference type="KEGG" id="dfa:DFA_10029"/>
<feature type="compositionally biased region" description="Acidic residues" evidence="4">
    <location>
        <begin position="820"/>
        <end position="839"/>
    </location>
</feature>
<dbReference type="Proteomes" id="UP000007797">
    <property type="component" value="Unassembled WGS sequence"/>
</dbReference>
<dbReference type="CDD" id="cd06558">
    <property type="entry name" value="crotonase-like"/>
    <property type="match status" value="1"/>
</dbReference>
<dbReference type="InterPro" id="IPR029045">
    <property type="entry name" value="ClpP/crotonase-like_dom_sf"/>
</dbReference>
<proteinExistence type="predicted"/>
<dbReference type="EC" id="3.1.2.4" evidence="2"/>
<keyword evidence="3" id="KW-0378">Hydrolase</keyword>
<feature type="compositionally biased region" description="Polar residues" evidence="4">
    <location>
        <begin position="974"/>
        <end position="985"/>
    </location>
</feature>
<dbReference type="OrthoDB" id="1737613at2759"/>
<feature type="region of interest" description="Disordered" evidence="4">
    <location>
        <begin position="934"/>
        <end position="956"/>
    </location>
</feature>
<feature type="region of interest" description="Disordered" evidence="4">
    <location>
        <begin position="968"/>
        <end position="1129"/>
    </location>
</feature>
<dbReference type="RefSeq" id="XP_004351919.1">
    <property type="nucleotide sequence ID" value="XM_004351867.1"/>
</dbReference>
<feature type="compositionally biased region" description="Acidic residues" evidence="4">
    <location>
        <begin position="860"/>
        <end position="870"/>
    </location>
</feature>
<name>F4Q930_CACFS</name>
<protein>
    <recommendedName>
        <fullName evidence="2">3-hydroxyisobutyryl-CoA hydrolase</fullName>
        <ecNumber evidence="2">3.1.2.4</ecNumber>
    </recommendedName>
</protein>
<organism evidence="6 7">
    <name type="scientific">Cavenderia fasciculata</name>
    <name type="common">Slime mold</name>
    <name type="synonym">Dictyostelium fasciculatum</name>
    <dbReference type="NCBI Taxonomy" id="261658"/>
    <lineage>
        <taxon>Eukaryota</taxon>
        <taxon>Amoebozoa</taxon>
        <taxon>Evosea</taxon>
        <taxon>Eumycetozoa</taxon>
        <taxon>Dictyostelia</taxon>
        <taxon>Acytosteliales</taxon>
        <taxon>Cavenderiaceae</taxon>
        <taxon>Cavenderia</taxon>
    </lineage>
</organism>
<evidence type="ECO:0000313" key="6">
    <source>
        <dbReference type="EMBL" id="EGG15199.1"/>
    </source>
</evidence>
<evidence type="ECO:0000256" key="3">
    <source>
        <dbReference type="ARBA" id="ARBA00022801"/>
    </source>
</evidence>
<dbReference type="GO" id="GO:0003860">
    <property type="term" value="F:3-hydroxyisobutyryl-CoA hydrolase activity"/>
    <property type="evidence" value="ECO:0007669"/>
    <property type="project" value="UniProtKB-EC"/>
</dbReference>
<evidence type="ECO:0000256" key="4">
    <source>
        <dbReference type="SAM" id="MobiDB-lite"/>
    </source>
</evidence>
<feature type="compositionally biased region" description="Acidic residues" evidence="4">
    <location>
        <begin position="719"/>
        <end position="731"/>
    </location>
</feature>
<dbReference type="InterPro" id="IPR045004">
    <property type="entry name" value="ECH_dom"/>
</dbReference>
<feature type="compositionally biased region" description="Basic and acidic residues" evidence="4">
    <location>
        <begin position="659"/>
        <end position="676"/>
    </location>
</feature>
<feature type="compositionally biased region" description="Basic residues" evidence="4">
    <location>
        <begin position="426"/>
        <end position="437"/>
    </location>
</feature>
<evidence type="ECO:0000256" key="2">
    <source>
        <dbReference type="ARBA" id="ARBA00011915"/>
    </source>
</evidence>
<feature type="compositionally biased region" description="Acidic residues" evidence="4">
    <location>
        <begin position="986"/>
        <end position="995"/>
    </location>
</feature>
<feature type="compositionally biased region" description="Acidic residues" evidence="4">
    <location>
        <begin position="625"/>
        <end position="645"/>
    </location>
</feature>
<evidence type="ECO:0000313" key="7">
    <source>
        <dbReference type="Proteomes" id="UP000007797"/>
    </source>
</evidence>